<keyword evidence="4 6" id="KW-1133">Transmembrane helix</keyword>
<feature type="transmembrane region" description="Helical" evidence="6">
    <location>
        <begin position="104"/>
        <end position="128"/>
    </location>
</feature>
<evidence type="ECO:0000256" key="1">
    <source>
        <dbReference type="ARBA" id="ARBA00004651"/>
    </source>
</evidence>
<feature type="transmembrane region" description="Helical" evidence="6">
    <location>
        <begin position="384"/>
        <end position="406"/>
    </location>
</feature>
<evidence type="ECO:0000313" key="7">
    <source>
        <dbReference type="EMBL" id="PCI97954.1"/>
    </source>
</evidence>
<feature type="transmembrane region" description="Helical" evidence="6">
    <location>
        <begin position="352"/>
        <end position="372"/>
    </location>
</feature>
<evidence type="ECO:0000256" key="5">
    <source>
        <dbReference type="ARBA" id="ARBA00023136"/>
    </source>
</evidence>
<gene>
    <name evidence="7" type="ORF">COB13_14630</name>
</gene>
<keyword evidence="2" id="KW-1003">Cell membrane</keyword>
<feature type="transmembrane region" description="Helical" evidence="6">
    <location>
        <begin position="412"/>
        <end position="431"/>
    </location>
</feature>
<evidence type="ECO:0000256" key="2">
    <source>
        <dbReference type="ARBA" id="ARBA00022475"/>
    </source>
</evidence>
<dbReference type="PANTHER" id="PTHR30250">
    <property type="entry name" value="PST FAMILY PREDICTED COLANIC ACID TRANSPORTER"/>
    <property type="match status" value="1"/>
</dbReference>
<organism evidence="7">
    <name type="scientific">OCS116 cluster bacterium</name>
    <dbReference type="NCBI Taxonomy" id="2030921"/>
    <lineage>
        <taxon>Bacteria</taxon>
        <taxon>Pseudomonadati</taxon>
        <taxon>Pseudomonadota</taxon>
        <taxon>Alphaproteobacteria</taxon>
        <taxon>OCS116 cluster</taxon>
    </lineage>
</organism>
<reference key="1">
    <citation type="submission" date="2017-08" db="EMBL/GenBank/DDBJ databases">
        <title>A dynamic microbial community with high functional redundancy inhabits the cold, oxic subseafloor aquifer.</title>
        <authorList>
            <person name="Tully B.J."/>
            <person name="Wheat C.G."/>
            <person name="Glazer B.T."/>
            <person name="Huber J.A."/>
        </authorList>
    </citation>
    <scope>NUCLEOTIDE SEQUENCE [LARGE SCALE GENOMIC DNA]</scope>
</reference>
<evidence type="ECO:0000256" key="3">
    <source>
        <dbReference type="ARBA" id="ARBA00022692"/>
    </source>
</evidence>
<reference evidence="7" key="2">
    <citation type="journal article" date="2018" name="ISME J.">
        <title>A dynamic microbial community with high functional redundancy inhabits the cold, oxic subseafloor aquifer.</title>
        <authorList>
            <person name="Tully B.J."/>
            <person name="Wheat C.G."/>
            <person name="Glazer B.T."/>
            <person name="Huber J.A."/>
        </authorList>
    </citation>
    <scope>NUCLEOTIDE SEQUENCE</scope>
    <source>
        <strain evidence="7">NORP83</strain>
    </source>
</reference>
<dbReference type="Pfam" id="PF01943">
    <property type="entry name" value="Polysacc_synt"/>
    <property type="match status" value="1"/>
</dbReference>
<name>A0A2A4YT71_9PROT</name>
<feature type="transmembrane region" description="Helical" evidence="6">
    <location>
        <begin position="134"/>
        <end position="152"/>
    </location>
</feature>
<feature type="transmembrane region" description="Helical" evidence="6">
    <location>
        <begin position="238"/>
        <end position="263"/>
    </location>
</feature>
<dbReference type="EMBL" id="NVUS01000025">
    <property type="protein sequence ID" value="PCI97954.1"/>
    <property type="molecule type" value="Genomic_DNA"/>
</dbReference>
<accession>A0A2A4YT71</accession>
<feature type="transmembrane region" description="Helical" evidence="6">
    <location>
        <begin position="198"/>
        <end position="218"/>
    </location>
</feature>
<evidence type="ECO:0000256" key="6">
    <source>
        <dbReference type="SAM" id="Phobius"/>
    </source>
</evidence>
<dbReference type="GO" id="GO:0005886">
    <property type="term" value="C:plasma membrane"/>
    <property type="evidence" value="ECO:0007669"/>
    <property type="project" value="UniProtKB-SubCell"/>
</dbReference>
<feature type="transmembrane region" description="Helical" evidence="6">
    <location>
        <begin position="323"/>
        <end position="346"/>
    </location>
</feature>
<dbReference type="AlphaFoldDB" id="A0A2A4YT71"/>
<protein>
    <submittedName>
        <fullName evidence="7">Uncharacterized protein</fullName>
    </submittedName>
</protein>
<evidence type="ECO:0000256" key="4">
    <source>
        <dbReference type="ARBA" id="ARBA00022989"/>
    </source>
</evidence>
<comment type="subcellular location">
    <subcellularLocation>
        <location evidence="1">Cell membrane</location>
        <topology evidence="1">Multi-pass membrane protein</topology>
    </subcellularLocation>
</comment>
<feature type="transmembrane region" description="Helical" evidence="6">
    <location>
        <begin position="173"/>
        <end position="192"/>
    </location>
</feature>
<dbReference type="PANTHER" id="PTHR30250:SF11">
    <property type="entry name" value="O-ANTIGEN TRANSPORTER-RELATED"/>
    <property type="match status" value="1"/>
</dbReference>
<keyword evidence="3 6" id="KW-0812">Transmembrane</keyword>
<proteinExistence type="predicted"/>
<dbReference type="InterPro" id="IPR002797">
    <property type="entry name" value="Polysacc_synth"/>
</dbReference>
<feature type="transmembrane region" description="Helical" evidence="6">
    <location>
        <begin position="283"/>
        <end position="302"/>
    </location>
</feature>
<keyword evidence="5 6" id="KW-0472">Membrane</keyword>
<sequence>MTMKRKLRKLYVGLMGRGEKAKSTRKAMLAFAIRLMSAAFIYFSHVILARWLGTREFGVYTYVWTWVVILGSISTLGFSMVMVKHLPSYFKHGKLAEFLGLMHLGRIFSFILAVLITVLGILGVYLWGDFSNNVFAIPLILGMVCIPLFALVDVQEGMCRANEWIYLGLIPNYLLRPFFVLIFSAGFIFLYGEIDAQVVMMGCIIGSFFTAIIQLFLIERRIAQKVKKQVKAYLWRPWIGLALPLLLTDSFMLVMANTDIVILEYFMQPEDIAVYYAAVKTTLLVQFIYFAVVLASSNQFAVHWHDEDREKLIKAVNHSVKMTFMPSLVASAGIIAIGYWFLAAYGPDFTRGYPVIVILSMGAILRAATGPTEWMMTMMGQQKIVLWSTGGASLVNIVLNILLIPIWGLEGAATSTAVTMAGSAIYLFFMVRRELKIPIKFAGLV</sequence>
<dbReference type="InterPro" id="IPR050833">
    <property type="entry name" value="Poly_Biosynth_Transport"/>
</dbReference>
<feature type="transmembrane region" description="Helical" evidence="6">
    <location>
        <begin position="63"/>
        <end position="83"/>
    </location>
</feature>
<feature type="transmembrane region" description="Helical" evidence="6">
    <location>
        <begin position="27"/>
        <end position="51"/>
    </location>
</feature>
<comment type="caution">
    <text evidence="7">The sequence shown here is derived from an EMBL/GenBank/DDBJ whole genome shotgun (WGS) entry which is preliminary data.</text>
</comment>